<dbReference type="SMART" id="SM00460">
    <property type="entry name" value="TGc"/>
    <property type="match status" value="1"/>
</dbReference>
<dbReference type="EMBL" id="FN648391">
    <property type="protein sequence ID" value="CBJ30732.1"/>
    <property type="molecule type" value="Genomic_DNA"/>
</dbReference>
<keyword evidence="2" id="KW-0479">Metal-binding</keyword>
<organism evidence="6 7">
    <name type="scientific">Ectocarpus siliculosus</name>
    <name type="common">Brown alga</name>
    <name type="synonym">Conferva siliculosa</name>
    <dbReference type="NCBI Taxonomy" id="2880"/>
    <lineage>
        <taxon>Eukaryota</taxon>
        <taxon>Sar</taxon>
        <taxon>Stramenopiles</taxon>
        <taxon>Ochrophyta</taxon>
        <taxon>PX clade</taxon>
        <taxon>Phaeophyceae</taxon>
        <taxon>Ectocarpales</taxon>
        <taxon>Ectocarpaceae</taxon>
        <taxon>Ectocarpus</taxon>
    </lineage>
</organism>
<evidence type="ECO:0000313" key="7">
    <source>
        <dbReference type="Proteomes" id="UP000002630"/>
    </source>
</evidence>
<feature type="region of interest" description="Disordered" evidence="4">
    <location>
        <begin position="1"/>
        <end position="139"/>
    </location>
</feature>
<dbReference type="GO" id="GO:0000224">
    <property type="term" value="F:peptide-N4-(N-acetyl-beta-glucosaminyl)asparagine amidase activity"/>
    <property type="evidence" value="ECO:0007669"/>
    <property type="project" value="TreeGrafter"/>
</dbReference>
<protein>
    <recommendedName>
        <fullName evidence="5">Transglutaminase-like domain-containing protein</fullName>
    </recommendedName>
</protein>
<dbReference type="InterPro" id="IPR050883">
    <property type="entry name" value="PNGase"/>
</dbReference>
<evidence type="ECO:0000313" key="6">
    <source>
        <dbReference type="EMBL" id="CBJ30732.1"/>
    </source>
</evidence>
<accession>D7FRE1</accession>
<dbReference type="EMBL" id="FN649736">
    <property type="protein sequence ID" value="CBJ30732.1"/>
    <property type="molecule type" value="Genomic_DNA"/>
</dbReference>
<evidence type="ECO:0000256" key="2">
    <source>
        <dbReference type="ARBA" id="ARBA00022723"/>
    </source>
</evidence>
<feature type="compositionally biased region" description="Low complexity" evidence="4">
    <location>
        <begin position="91"/>
        <end position="106"/>
    </location>
</feature>
<comment type="similarity">
    <text evidence="1">Belongs to the transglutaminase-like superfamily. PNGase family.</text>
</comment>
<dbReference type="Proteomes" id="UP000002630">
    <property type="component" value="Linkage Group LG11"/>
</dbReference>
<dbReference type="InterPro" id="IPR002931">
    <property type="entry name" value="Transglutaminase-like"/>
</dbReference>
<keyword evidence="7" id="KW-1185">Reference proteome</keyword>
<name>D7FRE1_ECTSI</name>
<keyword evidence="3" id="KW-0862">Zinc</keyword>
<dbReference type="Gene3D" id="3.10.620.30">
    <property type="match status" value="1"/>
</dbReference>
<dbReference type="GO" id="GO:0046872">
    <property type="term" value="F:metal ion binding"/>
    <property type="evidence" value="ECO:0007669"/>
    <property type="project" value="UniProtKB-KW"/>
</dbReference>
<dbReference type="OMA" id="LECRMET"/>
<dbReference type="GO" id="GO:0006516">
    <property type="term" value="P:glycoprotein catabolic process"/>
    <property type="evidence" value="ECO:0007669"/>
    <property type="project" value="TreeGrafter"/>
</dbReference>
<feature type="domain" description="Transglutaminase-like" evidence="5">
    <location>
        <begin position="352"/>
        <end position="405"/>
    </location>
</feature>
<dbReference type="GO" id="GO:0005829">
    <property type="term" value="C:cytosol"/>
    <property type="evidence" value="ECO:0007669"/>
    <property type="project" value="TreeGrafter"/>
</dbReference>
<dbReference type="Gene3D" id="2.20.25.10">
    <property type="match status" value="1"/>
</dbReference>
<dbReference type="InParanoid" id="D7FRE1"/>
<dbReference type="eggNOG" id="KOG0909">
    <property type="taxonomic scope" value="Eukaryota"/>
</dbReference>
<proteinExistence type="inferred from homology"/>
<evidence type="ECO:0000256" key="1">
    <source>
        <dbReference type="ARBA" id="ARBA00009390"/>
    </source>
</evidence>
<feature type="compositionally biased region" description="Low complexity" evidence="4">
    <location>
        <begin position="70"/>
        <end position="84"/>
    </location>
</feature>
<reference evidence="6 7" key="1">
    <citation type="journal article" date="2010" name="Nature">
        <title>The Ectocarpus genome and the independent evolution of multicellularity in brown algae.</title>
        <authorList>
            <person name="Cock J.M."/>
            <person name="Sterck L."/>
            <person name="Rouze P."/>
            <person name="Scornet D."/>
            <person name="Allen A.E."/>
            <person name="Amoutzias G."/>
            <person name="Anthouard V."/>
            <person name="Artiguenave F."/>
            <person name="Aury J.M."/>
            <person name="Badger J.H."/>
            <person name="Beszteri B."/>
            <person name="Billiau K."/>
            <person name="Bonnet E."/>
            <person name="Bothwell J.H."/>
            <person name="Bowler C."/>
            <person name="Boyen C."/>
            <person name="Brownlee C."/>
            <person name="Carrano C.J."/>
            <person name="Charrier B."/>
            <person name="Cho G.Y."/>
            <person name="Coelho S.M."/>
            <person name="Collen J."/>
            <person name="Corre E."/>
            <person name="Da Silva C."/>
            <person name="Delage L."/>
            <person name="Delaroque N."/>
            <person name="Dittami S.M."/>
            <person name="Doulbeau S."/>
            <person name="Elias M."/>
            <person name="Farnham G."/>
            <person name="Gachon C.M."/>
            <person name="Gschloessl B."/>
            <person name="Heesch S."/>
            <person name="Jabbari K."/>
            <person name="Jubin C."/>
            <person name="Kawai H."/>
            <person name="Kimura K."/>
            <person name="Kloareg B."/>
            <person name="Kupper F.C."/>
            <person name="Lang D."/>
            <person name="Le Bail A."/>
            <person name="Leblanc C."/>
            <person name="Lerouge P."/>
            <person name="Lohr M."/>
            <person name="Lopez P.J."/>
            <person name="Martens C."/>
            <person name="Maumus F."/>
            <person name="Michel G."/>
            <person name="Miranda-Saavedra D."/>
            <person name="Morales J."/>
            <person name="Moreau H."/>
            <person name="Motomura T."/>
            <person name="Nagasato C."/>
            <person name="Napoli C.A."/>
            <person name="Nelson D.R."/>
            <person name="Nyvall-Collen P."/>
            <person name="Peters A.F."/>
            <person name="Pommier C."/>
            <person name="Potin P."/>
            <person name="Poulain J."/>
            <person name="Quesneville H."/>
            <person name="Read B."/>
            <person name="Rensing S.A."/>
            <person name="Ritter A."/>
            <person name="Rousvoal S."/>
            <person name="Samanta M."/>
            <person name="Samson G."/>
            <person name="Schroeder D.C."/>
            <person name="Segurens B."/>
            <person name="Strittmatter M."/>
            <person name="Tonon T."/>
            <person name="Tregear J.W."/>
            <person name="Valentin K."/>
            <person name="von Dassow P."/>
            <person name="Yamagishi T."/>
            <person name="Van de Peer Y."/>
            <person name="Wincker P."/>
        </authorList>
    </citation>
    <scope>NUCLEOTIDE SEQUENCE [LARGE SCALE GENOMIC DNA]</scope>
    <source>
        <strain evidence="7">Ec32 / CCAP1310/4</strain>
    </source>
</reference>
<dbReference type="PANTHER" id="PTHR12143:SF19">
    <property type="entry name" value="PEPTIDE-N(4)-(N-ACETYL-BETA-GLUCOSAMINYL)ASPARAGINE AMIDASE"/>
    <property type="match status" value="1"/>
</dbReference>
<gene>
    <name evidence="6" type="ORF">Esi_0213_0039</name>
</gene>
<evidence type="ECO:0000256" key="3">
    <source>
        <dbReference type="ARBA" id="ARBA00022833"/>
    </source>
</evidence>
<feature type="compositionally biased region" description="Gly residues" evidence="4">
    <location>
        <begin position="44"/>
        <end position="59"/>
    </location>
</feature>
<dbReference type="Pfam" id="PF01841">
    <property type="entry name" value="Transglut_core"/>
    <property type="match status" value="1"/>
</dbReference>
<evidence type="ECO:0000259" key="5">
    <source>
        <dbReference type="SMART" id="SM00460"/>
    </source>
</evidence>
<dbReference type="STRING" id="2880.D7FRE1"/>
<dbReference type="OrthoDB" id="409136at2759"/>
<dbReference type="SUPFAM" id="SSF54001">
    <property type="entry name" value="Cysteine proteinases"/>
    <property type="match status" value="1"/>
</dbReference>
<dbReference type="AlphaFoldDB" id="D7FRE1"/>
<dbReference type="PANTHER" id="PTHR12143">
    <property type="entry name" value="PEPTIDE N-GLYCANASE PNGASE -RELATED"/>
    <property type="match status" value="1"/>
</dbReference>
<sequence>MRSRNDNDRITSSGTRLEKQAPVPVRCRHRNVSKQQRPFWVFARGGGGTGRPPRLGGGAYDNAEVGSPSTIPAAAAAAAGATPTEAEEEPIPGGNSVASAASADDASGIDDSDGKAEDDGENGGMPAAAAEKEEDGELRPGQARVLECRMETAGGAVARGLGDELGHRGAESSSAAEGVAQLQVVAKTVDLADEGVKQGLETLWKEGRLLSQESDPADVLRGRERNFSERLSAYTNRTKFDHWETIPPERLLDTVEEGCGAEARTLSVFDSGRPVEETLSSIKAILEWFRQDFPYYYSGCHACGNGDNNTFVGYVYPTAEEREFRAGLAEVYLCSSCGHVSRFPRYTAVSKVLDTQRGRCGEYSVLMLRLLEALGYTCRWVVDWADHVWVEARVDRRWVHVDPCEAAVDEPLIYESWGKNQTYILAFSPTEVVDVTETYTSDFEVAKARRDVDPETMAALLAEATETLRQKKP</sequence>
<evidence type="ECO:0000256" key="4">
    <source>
        <dbReference type="SAM" id="MobiDB-lite"/>
    </source>
</evidence>
<dbReference type="InterPro" id="IPR038765">
    <property type="entry name" value="Papain-like_cys_pep_sf"/>
</dbReference>
<dbReference type="GO" id="GO:0005634">
    <property type="term" value="C:nucleus"/>
    <property type="evidence" value="ECO:0007669"/>
    <property type="project" value="TreeGrafter"/>
</dbReference>